<dbReference type="InterPro" id="IPR022684">
    <property type="entry name" value="Calpain_cysteine_protease"/>
</dbReference>
<evidence type="ECO:0000313" key="10">
    <source>
        <dbReference type="Proteomes" id="UP001165060"/>
    </source>
</evidence>
<accession>A0ABQ6MLT5</accession>
<dbReference type="PROSITE" id="PS00018">
    <property type="entry name" value="EF_HAND_1"/>
    <property type="match status" value="3"/>
</dbReference>
<dbReference type="PROSITE" id="PS00139">
    <property type="entry name" value="THIOL_PROTEASE_CYS"/>
    <property type="match status" value="1"/>
</dbReference>
<organism evidence="9 10">
    <name type="scientific">Tetraparma gracilis</name>
    <dbReference type="NCBI Taxonomy" id="2962635"/>
    <lineage>
        <taxon>Eukaryota</taxon>
        <taxon>Sar</taxon>
        <taxon>Stramenopiles</taxon>
        <taxon>Ochrophyta</taxon>
        <taxon>Bolidophyceae</taxon>
        <taxon>Parmales</taxon>
        <taxon>Triparmaceae</taxon>
        <taxon>Tetraparma</taxon>
    </lineage>
</organism>
<dbReference type="Pfam" id="PF13499">
    <property type="entry name" value="EF-hand_7"/>
    <property type="match status" value="1"/>
</dbReference>
<dbReference type="PROSITE" id="PS50222">
    <property type="entry name" value="EF_HAND_2"/>
    <property type="match status" value="3"/>
</dbReference>
<evidence type="ECO:0008006" key="11">
    <source>
        <dbReference type="Google" id="ProtNLM"/>
    </source>
</evidence>
<dbReference type="CDD" id="cd00044">
    <property type="entry name" value="CysPc"/>
    <property type="match status" value="1"/>
</dbReference>
<comment type="similarity">
    <text evidence="1">Belongs to the peptidase C2 family.</text>
</comment>
<feature type="domain" description="EF-hand" evidence="8">
    <location>
        <begin position="701"/>
        <end position="736"/>
    </location>
</feature>
<dbReference type="Pfam" id="PF13202">
    <property type="entry name" value="EF-hand_5"/>
    <property type="match status" value="1"/>
</dbReference>
<evidence type="ECO:0000259" key="7">
    <source>
        <dbReference type="PROSITE" id="PS50203"/>
    </source>
</evidence>
<feature type="active site" evidence="6">
    <location>
        <position position="487"/>
    </location>
</feature>
<dbReference type="PANTHER" id="PTHR10183:SF379">
    <property type="entry name" value="CALPAIN-5"/>
    <property type="match status" value="1"/>
</dbReference>
<dbReference type="PRINTS" id="PR00704">
    <property type="entry name" value="CALPAIN"/>
</dbReference>
<dbReference type="Gene3D" id="3.90.70.10">
    <property type="entry name" value="Cysteine proteinases"/>
    <property type="match status" value="1"/>
</dbReference>
<evidence type="ECO:0000256" key="5">
    <source>
        <dbReference type="ARBA" id="ARBA00022837"/>
    </source>
</evidence>
<feature type="domain" description="EF-hand" evidence="8">
    <location>
        <begin position="1"/>
        <end position="28"/>
    </location>
</feature>
<dbReference type="PROSITE" id="PS50203">
    <property type="entry name" value="CALPAIN_CAT"/>
    <property type="match status" value="1"/>
</dbReference>
<keyword evidence="10" id="KW-1185">Reference proteome</keyword>
<dbReference type="SUPFAM" id="SSF54001">
    <property type="entry name" value="Cysteine proteinases"/>
    <property type="match status" value="1"/>
</dbReference>
<feature type="active site" evidence="6">
    <location>
        <position position="507"/>
    </location>
</feature>
<dbReference type="SMART" id="SM00230">
    <property type="entry name" value="CysPc"/>
    <property type="match status" value="1"/>
</dbReference>
<feature type="active site" evidence="6">
    <location>
        <position position="323"/>
    </location>
</feature>
<dbReference type="InterPro" id="IPR011992">
    <property type="entry name" value="EF-hand-dom_pair"/>
</dbReference>
<dbReference type="SMART" id="SM00054">
    <property type="entry name" value="EFh"/>
    <property type="match status" value="3"/>
</dbReference>
<dbReference type="InterPro" id="IPR002048">
    <property type="entry name" value="EF_hand_dom"/>
</dbReference>
<keyword evidence="5" id="KW-0106">Calcium</keyword>
<dbReference type="SUPFAM" id="SSF47473">
    <property type="entry name" value="EF-hand"/>
    <property type="match status" value="1"/>
</dbReference>
<protein>
    <recommendedName>
        <fullName evidence="11">Calmodulin</fullName>
    </recommendedName>
</protein>
<evidence type="ECO:0000256" key="6">
    <source>
        <dbReference type="PROSITE-ProRule" id="PRU00239"/>
    </source>
</evidence>
<dbReference type="Gene3D" id="1.10.238.10">
    <property type="entry name" value="EF-hand"/>
    <property type="match status" value="2"/>
</dbReference>
<evidence type="ECO:0000256" key="1">
    <source>
        <dbReference type="ARBA" id="ARBA00007623"/>
    </source>
</evidence>
<gene>
    <name evidence="9" type="ORF">TeGR_g1411</name>
</gene>
<proteinExistence type="inferred from homology"/>
<reference evidence="9 10" key="1">
    <citation type="journal article" date="2023" name="Commun. Biol.">
        <title>Genome analysis of Parmales, the sister group of diatoms, reveals the evolutionary specialization of diatoms from phago-mixotrophs to photoautotrophs.</title>
        <authorList>
            <person name="Ban H."/>
            <person name="Sato S."/>
            <person name="Yoshikawa S."/>
            <person name="Yamada K."/>
            <person name="Nakamura Y."/>
            <person name="Ichinomiya M."/>
            <person name="Sato N."/>
            <person name="Blanc-Mathieu R."/>
            <person name="Endo H."/>
            <person name="Kuwata A."/>
            <person name="Ogata H."/>
        </authorList>
    </citation>
    <scope>NUCLEOTIDE SEQUENCE [LARGE SCALE GENOMIC DNA]</scope>
</reference>
<dbReference type="InterPro" id="IPR000169">
    <property type="entry name" value="Pept_cys_AS"/>
</dbReference>
<evidence type="ECO:0000259" key="8">
    <source>
        <dbReference type="PROSITE" id="PS50222"/>
    </source>
</evidence>
<dbReference type="EMBL" id="BRYB01001541">
    <property type="protein sequence ID" value="GMI28178.1"/>
    <property type="molecule type" value="Genomic_DNA"/>
</dbReference>
<comment type="caution">
    <text evidence="9">The sequence shown here is derived from an EMBL/GenBank/DDBJ whole genome shotgun (WGS) entry which is preliminary data.</text>
</comment>
<evidence type="ECO:0000256" key="4">
    <source>
        <dbReference type="ARBA" id="ARBA00022807"/>
    </source>
</evidence>
<evidence type="ECO:0000256" key="3">
    <source>
        <dbReference type="ARBA" id="ARBA00022801"/>
    </source>
</evidence>
<dbReference type="InterPro" id="IPR001300">
    <property type="entry name" value="Peptidase_C2_calpain_cat"/>
</dbReference>
<dbReference type="CDD" id="cd00051">
    <property type="entry name" value="EFh"/>
    <property type="match status" value="1"/>
</dbReference>
<evidence type="ECO:0000313" key="9">
    <source>
        <dbReference type="EMBL" id="GMI28178.1"/>
    </source>
</evidence>
<name>A0ABQ6MLT5_9STRA</name>
<dbReference type="Pfam" id="PF00648">
    <property type="entry name" value="Peptidase_C2"/>
    <property type="match status" value="1"/>
</dbReference>
<keyword evidence="3 6" id="KW-0378">Hydrolase</keyword>
<feature type="domain" description="EF-hand" evidence="8">
    <location>
        <begin position="31"/>
        <end position="66"/>
    </location>
</feature>
<keyword evidence="4 6" id="KW-0788">Thiol protease</keyword>
<dbReference type="PANTHER" id="PTHR10183">
    <property type="entry name" value="CALPAIN"/>
    <property type="match status" value="1"/>
</dbReference>
<dbReference type="Proteomes" id="UP001165060">
    <property type="component" value="Unassembled WGS sequence"/>
</dbReference>
<evidence type="ECO:0000256" key="2">
    <source>
        <dbReference type="ARBA" id="ARBA00022670"/>
    </source>
</evidence>
<sequence length="940" mass="100822">MFSVYDADGSGQMSISELSSLLQDLGSSDMTSRGDLDRIFSLVDADGSGTVSFEEFARFWTSTSANISEDGTGPPLPRRKLTMIHPGVYLSVQQQRAPSSALPTFSFTLECTQLISVDVRIDFSDTRNLEIEALAPSISLTGARPDAVGTATIMGAAPFHRYELLTLAVLDPLEPWFLRYETTLRVRPPPTDDPGLLSFLSKLKAKDDQAIQDNLHSIQSVLRSSPALDFASSPADRIVSCLGGTPFLDPEFPPLLSSLVPPALEASAAAGGGDSLVSSLASFTFRRPDSFLTGDAPPPPSSQLLFAGGIHPSDIQQGCLGNCWLMSSLAALCENPALVEALFADGKVSASGIYRMRLCLGGVWTVLTLDDFFPCFPGAGPVFSRNAGQGIWAPLVEKACAKAYGSYMSLRGGFCVDGLMDLTGCPTYLHMISSESVRAAIRSGEFWEMLVANLDKGNLVCASTPGEVRGAAPAPGGGGPHGLVPGHAYTILHAVEVSGNLLLNIRNPWGAFEWTGDWGDSSKSWSDKIKRTIAEKTGMAFEDVVKDDDGCFWMAFGDWIRHFASVSVCHVKPAGGGEWTAVREKLVFSDAGGEGGGELSAPLRTEARKLFLTEPTEVVFAVHSRDARSDANCKFRHRLSGDYAPVGVSVLKKAGGVGGVGGGGSKRVGAGGYTLAAHAGVCKERQVQTAPVLLDAGELESMREAVDAIFDRYDRNCDGVLDLQEFSRLVEDMVGEDNRSNTRKKNSAKLMLGWKDEVGAMTKTRLKDACARAFLNRSDGEQMAAVAGLLEACGYAEEDEEEGGVGSPFVLREQQVGVLTVHASKKGVKLSNGGRNSVALGDAMDLPVRLFGEEQHAEDYGFRSYCLGNGENGVSIGILNVKKVGLYVKVDCSDSRNCRSHRGDLCYSVRIQPGQFVVMHHLTPRRVDADWAWTFQCQVK</sequence>
<keyword evidence="2 6" id="KW-0645">Protease</keyword>
<feature type="domain" description="Calpain catalytic" evidence="7">
    <location>
        <begin position="246"/>
        <end position="572"/>
    </location>
</feature>
<dbReference type="InterPro" id="IPR018247">
    <property type="entry name" value="EF_Hand_1_Ca_BS"/>
</dbReference>
<dbReference type="InterPro" id="IPR038765">
    <property type="entry name" value="Papain-like_cys_pep_sf"/>
</dbReference>